<feature type="domain" description="Fido" evidence="1">
    <location>
        <begin position="133"/>
        <end position="297"/>
    </location>
</feature>
<name>A0ABN8PYZ7_9CNID</name>
<evidence type="ECO:0000313" key="3">
    <source>
        <dbReference type="Proteomes" id="UP001159405"/>
    </source>
</evidence>
<dbReference type="SUPFAM" id="SSF140931">
    <property type="entry name" value="Fic-like"/>
    <property type="match status" value="1"/>
</dbReference>
<dbReference type="EMBL" id="CALNXK010000097">
    <property type="protein sequence ID" value="CAH3153785.1"/>
    <property type="molecule type" value="Genomic_DNA"/>
</dbReference>
<accession>A0ABN8PYZ7</accession>
<dbReference type="PROSITE" id="PS51459">
    <property type="entry name" value="FIDO"/>
    <property type="match status" value="1"/>
</dbReference>
<evidence type="ECO:0000259" key="1">
    <source>
        <dbReference type="PROSITE" id="PS51459"/>
    </source>
</evidence>
<dbReference type="InterPro" id="IPR036597">
    <property type="entry name" value="Fido-like_dom_sf"/>
</dbReference>
<organism evidence="2 3">
    <name type="scientific">Porites lobata</name>
    <dbReference type="NCBI Taxonomy" id="104759"/>
    <lineage>
        <taxon>Eukaryota</taxon>
        <taxon>Metazoa</taxon>
        <taxon>Cnidaria</taxon>
        <taxon>Anthozoa</taxon>
        <taxon>Hexacorallia</taxon>
        <taxon>Scleractinia</taxon>
        <taxon>Fungiina</taxon>
        <taxon>Poritidae</taxon>
        <taxon>Porites</taxon>
    </lineage>
</organism>
<gene>
    <name evidence="2" type="ORF">PLOB_00049723</name>
</gene>
<dbReference type="PANTHER" id="PTHR13504">
    <property type="entry name" value="FIDO DOMAIN-CONTAINING PROTEIN DDB_G0283145"/>
    <property type="match status" value="1"/>
</dbReference>
<dbReference type="Gene3D" id="1.10.3290.10">
    <property type="entry name" value="Fido-like domain"/>
    <property type="match status" value="1"/>
</dbReference>
<dbReference type="Proteomes" id="UP001159405">
    <property type="component" value="Unassembled WGS sequence"/>
</dbReference>
<dbReference type="PANTHER" id="PTHR13504:SF38">
    <property type="entry name" value="FIDO DOMAIN-CONTAINING PROTEIN"/>
    <property type="match status" value="1"/>
</dbReference>
<dbReference type="InterPro" id="IPR040198">
    <property type="entry name" value="Fido_containing"/>
</dbReference>
<protein>
    <recommendedName>
        <fullName evidence="1">Fido domain-containing protein</fullName>
    </recommendedName>
</protein>
<reference evidence="2 3" key="1">
    <citation type="submission" date="2022-05" db="EMBL/GenBank/DDBJ databases">
        <authorList>
            <consortium name="Genoscope - CEA"/>
            <person name="William W."/>
        </authorList>
    </citation>
    <scope>NUCLEOTIDE SEQUENCE [LARGE SCALE GENOMIC DNA]</scope>
</reference>
<dbReference type="Pfam" id="PF02661">
    <property type="entry name" value="Fic"/>
    <property type="match status" value="1"/>
</dbReference>
<keyword evidence="3" id="KW-1185">Reference proteome</keyword>
<sequence length="320" mass="38247">MAEERKRLLKDLLPFEALEAPKWRKTKDVRVKEMVAKIIEYSKEWEGQKKDNYESDLIEQVRQDFLVEFIFHVNMEEEKGFSTYEETDDFLKNCHDKGITSKSQQETLNVKKAYEHLLDKIKREELPSDYGLMAMSLLQETHRILLEDVPLGDGRTKPGIFSNQRRFTNFEGEWYEYPYLPEAEQMENAVTRLLDGCNKRFDLCTKHGLKDFDDFYFLFKTCAWLLFELLDLHPFGEGNGRLCRILISYLLSTFSPFPTPVYNVWTDSTKYDYQKALYDTRNTDERHPTALTTMLIECSYHGWKHFFQRLEEKRRLRENK</sequence>
<evidence type="ECO:0000313" key="2">
    <source>
        <dbReference type="EMBL" id="CAH3153785.1"/>
    </source>
</evidence>
<comment type="caution">
    <text evidence="2">The sequence shown here is derived from an EMBL/GenBank/DDBJ whole genome shotgun (WGS) entry which is preliminary data.</text>
</comment>
<proteinExistence type="predicted"/>
<dbReference type="InterPro" id="IPR003812">
    <property type="entry name" value="Fido"/>
</dbReference>